<sequence>MNIIFPYKKKDHSPISPDAPIGIQLCSGPDEELLIAETSQPASTQQLPFSAMSVRLKHILENNHLIAWRDLLSLSFSQINRLTGMGQGTVEELRQLMEKKLACGIPARLSESEKAKLDEAALLHPEEKVLFFSQLEQCWIMLLHHSDVKRRAELSHMQPALILRMLLREPAMKNSLDHLIQQNFSEPFEIGQITNRFSVPVAEILKNEVIPDLLKQGKLANTPEGLLPVESTLQKWIESLPEKQKQIMQERLFDGWSLERSGEKHHLTRERIRQIISKCVATAPVFWFSHLIYWFKKYDIDPEAAVILFGVTLPEARFLKNSRTNTAGLPSVYEIINDPKMSLTLYQNYLKYLHRNDLCIEGTMVERRGTSILRFLAEHHASKEAVSASELFDLYEKTLDLLEIPEDSTLRYTSARSLEGVLMRSEWMLGNHSHTFRYYDLSRIDWTAAADEMGILNYENMLISARLIFRDHSELMKRLDLLNEYELHAVLRKTEPIWNRDQKRSVTFKKSPIILFGQATYHNQLVSLIEELGPVAASELVDTYCQLYGNKKSTVIGTLLPTVSQYNDNGAYQTDLPVFTEEQCLFMQDIMNDSFHTKDWIVRQFRDQFPDADVLAVNARSMKKIGYRLYVHYALPVRFRSFEEWLEDYIQIHHRVSTDMFSDIIGVSSTMYAAIYSLRKSLQIIQTDRSEYCSFDTYRQLYPGLTENMLLDYISESTTAATPYILFNDYFLRQSGFHHEVYDLDLPSSELDLLRKNISSQNYVFSGNGVLFGHQPLLTSSVLRFLLSENPGQTSEELVRYWQKTWDISINRYKLEEILANSGFCRQDEGWYLSKADYFDSLSMTEKAVQPASVSEEATVTESFDLKAQSILLNGPSMNDEIPQSCSIRLSETQEK</sequence>
<dbReference type="Gene3D" id="1.10.10.10">
    <property type="entry name" value="Winged helix-like DNA-binding domain superfamily/Winged helix DNA-binding domain"/>
    <property type="match status" value="1"/>
</dbReference>
<dbReference type="AlphaFoldDB" id="A0A1U7NF67"/>
<feature type="domain" description="RNA polymerase sigma-70 region 4" evidence="1">
    <location>
        <begin position="236"/>
        <end position="280"/>
    </location>
</feature>
<keyword evidence="3" id="KW-1185">Reference proteome</keyword>
<dbReference type="Pfam" id="PF04545">
    <property type="entry name" value="Sigma70_r4"/>
    <property type="match status" value="1"/>
</dbReference>
<evidence type="ECO:0000259" key="1">
    <source>
        <dbReference type="Pfam" id="PF04545"/>
    </source>
</evidence>
<dbReference type="CDD" id="cd06171">
    <property type="entry name" value="Sigma70_r4"/>
    <property type="match status" value="1"/>
</dbReference>
<evidence type="ECO:0000313" key="2">
    <source>
        <dbReference type="EMBL" id="OLU38676.1"/>
    </source>
</evidence>
<organism evidence="2 3">
    <name type="scientific">Ileibacterium valens</name>
    <dbReference type="NCBI Taxonomy" id="1862668"/>
    <lineage>
        <taxon>Bacteria</taxon>
        <taxon>Bacillati</taxon>
        <taxon>Bacillota</taxon>
        <taxon>Erysipelotrichia</taxon>
        <taxon>Erysipelotrichales</taxon>
        <taxon>Erysipelotrichaceae</taxon>
        <taxon>Ileibacterium</taxon>
    </lineage>
</organism>
<accession>A0A1U7NF67</accession>
<dbReference type="Proteomes" id="UP000186341">
    <property type="component" value="Unassembled WGS sequence"/>
</dbReference>
<dbReference type="InterPro" id="IPR013324">
    <property type="entry name" value="RNA_pol_sigma_r3/r4-like"/>
</dbReference>
<evidence type="ECO:0000313" key="3">
    <source>
        <dbReference type="Proteomes" id="UP000186341"/>
    </source>
</evidence>
<name>A0A1U7NF67_9FIRM</name>
<dbReference type="InterPro" id="IPR007630">
    <property type="entry name" value="RNA_pol_sigma70_r4"/>
</dbReference>
<comment type="caution">
    <text evidence="2">The sequence shown here is derived from an EMBL/GenBank/DDBJ whole genome shotgun (WGS) entry which is preliminary data.</text>
</comment>
<gene>
    <name evidence="2" type="ORF">BO222_08020</name>
</gene>
<dbReference type="EMBL" id="MPJW01000156">
    <property type="protein sequence ID" value="OLU38676.1"/>
    <property type="molecule type" value="Genomic_DNA"/>
</dbReference>
<dbReference type="OrthoDB" id="95590at2"/>
<dbReference type="GeneID" id="82203122"/>
<dbReference type="GO" id="GO:0006352">
    <property type="term" value="P:DNA-templated transcription initiation"/>
    <property type="evidence" value="ECO:0007669"/>
    <property type="project" value="InterPro"/>
</dbReference>
<dbReference type="InterPro" id="IPR036388">
    <property type="entry name" value="WH-like_DNA-bd_sf"/>
</dbReference>
<protein>
    <recommendedName>
        <fullName evidence="1">RNA polymerase sigma-70 region 4 domain-containing protein</fullName>
    </recommendedName>
</protein>
<reference evidence="2 3" key="1">
    <citation type="submission" date="2016-11" db="EMBL/GenBank/DDBJ databases">
        <title>Description of two novel members of the family Erysipelotrichaceae: Ileibacterium lipovorans gen. nov., sp. nov. and Dubosiella newyorkensis, gen. nov., sp. nov.</title>
        <authorList>
            <person name="Cox L.M."/>
            <person name="Sohn J."/>
            <person name="Tyrrell K.L."/>
            <person name="Citron D.M."/>
            <person name="Lawson P.A."/>
            <person name="Patel N.B."/>
            <person name="Iizumi T."/>
            <person name="Perez-Perez G.I."/>
            <person name="Goldstein E.J."/>
            <person name="Blaser M.J."/>
        </authorList>
    </citation>
    <scope>NUCLEOTIDE SEQUENCE [LARGE SCALE GENOMIC DNA]</scope>
    <source>
        <strain evidence="2 3">NYU-BL-A3</strain>
    </source>
</reference>
<proteinExistence type="predicted"/>
<dbReference type="GO" id="GO:0003700">
    <property type="term" value="F:DNA-binding transcription factor activity"/>
    <property type="evidence" value="ECO:0007669"/>
    <property type="project" value="InterPro"/>
</dbReference>
<dbReference type="SUPFAM" id="SSF88659">
    <property type="entry name" value="Sigma3 and sigma4 domains of RNA polymerase sigma factors"/>
    <property type="match status" value="1"/>
</dbReference>
<dbReference type="RefSeq" id="WP_075820001.1">
    <property type="nucleotide sequence ID" value="NZ_CAPNHH010000041.1"/>
</dbReference>